<dbReference type="Proteomes" id="UP000584405">
    <property type="component" value="Unassembled WGS sequence"/>
</dbReference>
<dbReference type="Pfam" id="PF00175">
    <property type="entry name" value="NAD_binding_1"/>
    <property type="match status" value="1"/>
</dbReference>
<accession>A0AAW3RV48</accession>
<dbReference type="CDD" id="cd00207">
    <property type="entry name" value="fer2"/>
    <property type="match status" value="1"/>
</dbReference>
<dbReference type="SUPFAM" id="SSF63380">
    <property type="entry name" value="Riboflavin synthase domain-like"/>
    <property type="match status" value="1"/>
</dbReference>
<dbReference type="SUPFAM" id="SSF54292">
    <property type="entry name" value="2Fe-2S ferredoxin-like"/>
    <property type="match status" value="1"/>
</dbReference>
<name>A0AAW3RV48_9GAMM</name>
<dbReference type="PRINTS" id="PR00371">
    <property type="entry name" value="FPNCR"/>
</dbReference>
<evidence type="ECO:0000259" key="2">
    <source>
        <dbReference type="PROSITE" id="PS51085"/>
    </source>
</evidence>
<dbReference type="SUPFAM" id="SSF52343">
    <property type="entry name" value="Ferredoxin reductase-like, C-terminal NADP-linked domain"/>
    <property type="match status" value="1"/>
</dbReference>
<dbReference type="InterPro" id="IPR001433">
    <property type="entry name" value="OxRdtase_FAD/NAD-bd"/>
</dbReference>
<proteinExistence type="predicted"/>
<evidence type="ECO:0000256" key="1">
    <source>
        <dbReference type="ARBA" id="ARBA00034078"/>
    </source>
</evidence>
<dbReference type="InterPro" id="IPR036010">
    <property type="entry name" value="2Fe-2S_ferredoxin-like_sf"/>
</dbReference>
<dbReference type="GO" id="GO:0016491">
    <property type="term" value="F:oxidoreductase activity"/>
    <property type="evidence" value="ECO:0007669"/>
    <property type="project" value="InterPro"/>
</dbReference>
<gene>
    <name evidence="4" type="ORF">H0253_20795</name>
</gene>
<comment type="caution">
    <text evidence="4">The sequence shown here is derived from an EMBL/GenBank/DDBJ whole genome shotgun (WGS) entry which is preliminary data.</text>
</comment>
<dbReference type="InterPro" id="IPR050415">
    <property type="entry name" value="MRET"/>
</dbReference>
<evidence type="ECO:0000259" key="3">
    <source>
        <dbReference type="PROSITE" id="PS51384"/>
    </source>
</evidence>
<dbReference type="Gene3D" id="3.40.50.80">
    <property type="entry name" value="Nucleotide-binding domain of ferredoxin-NADP reductase (FNR) module"/>
    <property type="match status" value="1"/>
</dbReference>
<dbReference type="InterPro" id="IPR001709">
    <property type="entry name" value="Flavoprot_Pyr_Nucl_cyt_Rdtase"/>
</dbReference>
<feature type="domain" description="FAD-binding FR-type" evidence="3">
    <location>
        <begin position="86"/>
        <end position="185"/>
    </location>
</feature>
<organism evidence="4 5">
    <name type="scientific">Pectobacterium versatile</name>
    <dbReference type="NCBI Taxonomy" id="2488639"/>
    <lineage>
        <taxon>Bacteria</taxon>
        <taxon>Pseudomonadati</taxon>
        <taxon>Pseudomonadota</taxon>
        <taxon>Gammaproteobacteria</taxon>
        <taxon>Enterobacterales</taxon>
        <taxon>Pectobacteriaceae</taxon>
        <taxon>Pectobacterium</taxon>
    </lineage>
</organism>
<dbReference type="GO" id="GO:0051536">
    <property type="term" value="F:iron-sulfur cluster binding"/>
    <property type="evidence" value="ECO:0007669"/>
    <property type="project" value="InterPro"/>
</dbReference>
<dbReference type="InterPro" id="IPR017927">
    <property type="entry name" value="FAD-bd_FR_type"/>
</dbReference>
<dbReference type="PROSITE" id="PS51085">
    <property type="entry name" value="2FE2S_FER_2"/>
    <property type="match status" value="1"/>
</dbReference>
<evidence type="ECO:0000313" key="4">
    <source>
        <dbReference type="EMBL" id="MBA0161267.1"/>
    </source>
</evidence>
<dbReference type="RefSeq" id="WP_119158794.1">
    <property type="nucleotide sequence ID" value="NZ_CAKLII010000005.1"/>
</dbReference>
<dbReference type="InterPro" id="IPR008333">
    <property type="entry name" value="Cbr1-like_FAD-bd_dom"/>
</dbReference>
<dbReference type="InterPro" id="IPR012675">
    <property type="entry name" value="Beta-grasp_dom_sf"/>
</dbReference>
<dbReference type="Gene3D" id="3.10.20.30">
    <property type="match status" value="1"/>
</dbReference>
<sequence length="319" mass="35473">MSHKITLIPSGTCFECGSEKTILDSAIEQGIVLEHSCKNGSCNTCEARILNEQGEVLTTILTCKIKPDCDMILEAEYYPELADIKNKTVPCKVDSVEYPNEDIALITLRLPPTAQFTFLPGQYLDLKYQGIARSYSIASIPQNNSKIELHLKRVENGAMSNKIFGQLAANQLMQLDGPKGTFFYRDKEDVGPIVFLATGTGFAPIKSIITELLSKKSRRDIYIYWGNRNSKLFYDPVTELWESLHTNVKCNLILSQPEDGWNGRYGYVQQFVFADIGNLDTASVYACGSQSMIESAKALLIEQGLPAARFYSDAFVVSG</sequence>
<dbReference type="InterPro" id="IPR017938">
    <property type="entry name" value="Riboflavin_synthase-like_b-brl"/>
</dbReference>
<dbReference type="PANTHER" id="PTHR47354:SF5">
    <property type="entry name" value="PROTEIN RFBI"/>
    <property type="match status" value="1"/>
</dbReference>
<dbReference type="Gene3D" id="2.40.30.10">
    <property type="entry name" value="Translation factors"/>
    <property type="match status" value="1"/>
</dbReference>
<reference evidence="4 5" key="1">
    <citation type="submission" date="2020-07" db="EMBL/GenBank/DDBJ databases">
        <title>Updated taxonomy of Pectobacterium genus in the CIRM-CFBP bacterial collection: when new species reveal old endemic population.</title>
        <authorList>
            <person name="Pedron J."/>
            <person name="Barny M.A."/>
            <person name="Portier P."/>
        </authorList>
    </citation>
    <scope>NUCLEOTIDE SEQUENCE [LARGE SCALE GENOMIC DNA]</scope>
    <source>
        <strain evidence="4 5">CFBP5669</strain>
    </source>
</reference>
<dbReference type="AlphaFoldDB" id="A0AAW3RV48"/>
<feature type="domain" description="2Fe-2S ferredoxin-type" evidence="2">
    <location>
        <begin position="3"/>
        <end position="79"/>
    </location>
</feature>
<dbReference type="PRINTS" id="PR00410">
    <property type="entry name" value="PHEHYDRXLASE"/>
</dbReference>
<dbReference type="Pfam" id="PF00111">
    <property type="entry name" value="Fer2"/>
    <property type="match status" value="1"/>
</dbReference>
<dbReference type="InterPro" id="IPR039261">
    <property type="entry name" value="FNR_nucleotide-bd"/>
</dbReference>
<dbReference type="PROSITE" id="PS51384">
    <property type="entry name" value="FAD_FR"/>
    <property type="match status" value="1"/>
</dbReference>
<dbReference type="CDD" id="cd06189">
    <property type="entry name" value="flavin_oxioreductase"/>
    <property type="match status" value="1"/>
</dbReference>
<dbReference type="PANTHER" id="PTHR47354">
    <property type="entry name" value="NADH OXIDOREDUCTASE HCR"/>
    <property type="match status" value="1"/>
</dbReference>
<evidence type="ECO:0000313" key="5">
    <source>
        <dbReference type="Proteomes" id="UP000584405"/>
    </source>
</evidence>
<dbReference type="EMBL" id="JACDRT010000023">
    <property type="protein sequence ID" value="MBA0161267.1"/>
    <property type="molecule type" value="Genomic_DNA"/>
</dbReference>
<comment type="cofactor">
    <cofactor evidence="1">
        <name>[2Fe-2S] cluster</name>
        <dbReference type="ChEBI" id="CHEBI:190135"/>
    </cofactor>
</comment>
<dbReference type="Pfam" id="PF00970">
    <property type="entry name" value="FAD_binding_6"/>
    <property type="match status" value="1"/>
</dbReference>
<protein>
    <submittedName>
        <fullName evidence="4">2Fe-2S iron-sulfur cluster binding domain-containing protein</fullName>
    </submittedName>
</protein>
<dbReference type="InterPro" id="IPR001041">
    <property type="entry name" value="2Fe-2S_ferredoxin-type"/>
</dbReference>